<accession>A0A367IUH4</accession>
<keyword evidence="2" id="KW-1185">Reference proteome</keyword>
<dbReference type="OrthoDB" id="2243436at2759"/>
<dbReference type="AlphaFoldDB" id="A0A367IUH4"/>
<protein>
    <submittedName>
        <fullName evidence="1">Uncharacterized protein</fullName>
    </submittedName>
</protein>
<organism evidence="1 2">
    <name type="scientific">Rhizopus azygosporus</name>
    <name type="common">Rhizopus microsporus var. azygosporus</name>
    <dbReference type="NCBI Taxonomy" id="86630"/>
    <lineage>
        <taxon>Eukaryota</taxon>
        <taxon>Fungi</taxon>
        <taxon>Fungi incertae sedis</taxon>
        <taxon>Mucoromycota</taxon>
        <taxon>Mucoromycotina</taxon>
        <taxon>Mucoromycetes</taxon>
        <taxon>Mucorales</taxon>
        <taxon>Mucorineae</taxon>
        <taxon>Rhizopodaceae</taxon>
        <taxon>Rhizopus</taxon>
    </lineage>
</organism>
<evidence type="ECO:0000313" key="2">
    <source>
        <dbReference type="Proteomes" id="UP000252139"/>
    </source>
</evidence>
<reference evidence="1 2" key="1">
    <citation type="journal article" date="2018" name="G3 (Bethesda)">
        <title>Phylogenetic and Phylogenomic Definition of Rhizopus Species.</title>
        <authorList>
            <person name="Gryganskyi A.P."/>
            <person name="Golan J."/>
            <person name="Dolatabadi S."/>
            <person name="Mondo S."/>
            <person name="Robb S."/>
            <person name="Idnurm A."/>
            <person name="Muszewska A."/>
            <person name="Steczkiewicz K."/>
            <person name="Masonjones S."/>
            <person name="Liao H.L."/>
            <person name="Gajdeczka M.T."/>
            <person name="Anike F."/>
            <person name="Vuek A."/>
            <person name="Anishchenko I.M."/>
            <person name="Voigt K."/>
            <person name="de Hoog G.S."/>
            <person name="Smith M.E."/>
            <person name="Heitman J."/>
            <person name="Vilgalys R."/>
            <person name="Stajich J.E."/>
        </authorList>
    </citation>
    <scope>NUCLEOTIDE SEQUENCE [LARGE SCALE GENOMIC DNA]</scope>
    <source>
        <strain evidence="1 2">CBS 357.93</strain>
    </source>
</reference>
<gene>
    <name evidence="1" type="ORF">CU097_003887</name>
</gene>
<comment type="caution">
    <text evidence="1">The sequence shown here is derived from an EMBL/GenBank/DDBJ whole genome shotgun (WGS) entry which is preliminary data.</text>
</comment>
<proteinExistence type="predicted"/>
<dbReference type="Proteomes" id="UP000252139">
    <property type="component" value="Unassembled WGS sequence"/>
</dbReference>
<dbReference type="EMBL" id="PJQL01003473">
    <property type="protein sequence ID" value="RCH81355.1"/>
    <property type="molecule type" value="Genomic_DNA"/>
</dbReference>
<sequence length="372" mass="42446">MKPFITKGQASCMVLGEAVTESNRLKCKAIIEETPFQVVYTITEGKMRPVAVGKQVVERDPFTYQKYPETPPSSPTLSYIDIDEAELTETSDSDNSIDSSIKLTKDSVLDFFACIASKTKPVANEEQFIYRHWPMEELVDLLNGYLTNVESNNLKTKVADWLAKDGRFGRSKMCRVGAATVRIRSLWVLKEEHRRDALNKVFNTLSYRKKVRETSGNWLTVGYCRKSRCNVSQEQRAKLIQRMVEILKVKCLCEKVYVSPICSASSLLLERDFSNNTATVMDKIKYKDGHFQDFVMLAKSSSANIRLVILDYAGLTTNPEDLLKLIRKLKSVKEIVIYKGYKFEILSRQQLLQGEVAKKFDCRTPPVKRSTL</sequence>
<evidence type="ECO:0000313" key="1">
    <source>
        <dbReference type="EMBL" id="RCH81355.1"/>
    </source>
</evidence>
<name>A0A367IUH4_RHIAZ</name>